<keyword evidence="6" id="KW-1185">Reference proteome</keyword>
<name>A0A3S0ZJI1_ELYCH</name>
<keyword evidence="3" id="KW-0106">Calcium</keyword>
<dbReference type="Proteomes" id="UP000271974">
    <property type="component" value="Unassembled WGS sequence"/>
</dbReference>
<evidence type="ECO:0000256" key="1">
    <source>
        <dbReference type="ARBA" id="ARBA00022729"/>
    </source>
</evidence>
<feature type="domain" description="Calx-beta" evidence="4">
    <location>
        <begin position="414"/>
        <end position="544"/>
    </location>
</feature>
<dbReference type="InterPro" id="IPR026919">
    <property type="entry name" value="ADGRV1"/>
</dbReference>
<dbReference type="Pfam" id="PF03160">
    <property type="entry name" value="Calx-beta"/>
    <property type="match status" value="5"/>
</dbReference>
<dbReference type="SMART" id="SM00237">
    <property type="entry name" value="Calx_beta"/>
    <property type="match status" value="3"/>
</dbReference>
<dbReference type="InterPro" id="IPR038081">
    <property type="entry name" value="CalX-like_sf"/>
</dbReference>
<dbReference type="GO" id="GO:0004930">
    <property type="term" value="F:G protein-coupled receptor activity"/>
    <property type="evidence" value="ECO:0007669"/>
    <property type="project" value="InterPro"/>
</dbReference>
<protein>
    <recommendedName>
        <fullName evidence="4">Calx-beta domain-containing protein</fullName>
    </recommendedName>
</protein>
<gene>
    <name evidence="5" type="ORF">EGW08_011871</name>
</gene>
<dbReference type="GO" id="GO:0016020">
    <property type="term" value="C:membrane"/>
    <property type="evidence" value="ECO:0007669"/>
    <property type="project" value="InterPro"/>
</dbReference>
<dbReference type="PANTHER" id="PTHR46682">
    <property type="entry name" value="ADHESION G-PROTEIN COUPLED RECEPTOR V1"/>
    <property type="match status" value="1"/>
</dbReference>
<dbReference type="Gene3D" id="2.60.40.2030">
    <property type="match status" value="6"/>
</dbReference>
<keyword evidence="1" id="KW-0732">Signal</keyword>
<dbReference type="PANTHER" id="PTHR46682:SF1">
    <property type="entry name" value="ADHESION G-PROTEIN COUPLED RECEPTOR V1"/>
    <property type="match status" value="1"/>
</dbReference>
<dbReference type="SUPFAM" id="SSF141072">
    <property type="entry name" value="CalX-like"/>
    <property type="match status" value="7"/>
</dbReference>
<comment type="caution">
    <text evidence="5">The sequence shown here is derived from an EMBL/GenBank/DDBJ whole genome shotgun (WGS) entry which is preliminary data.</text>
</comment>
<evidence type="ECO:0000259" key="4">
    <source>
        <dbReference type="SMART" id="SM00237"/>
    </source>
</evidence>
<dbReference type="Gene3D" id="2.60.220.50">
    <property type="match status" value="1"/>
</dbReference>
<evidence type="ECO:0000313" key="5">
    <source>
        <dbReference type="EMBL" id="RUS80374.1"/>
    </source>
</evidence>
<dbReference type="OrthoDB" id="2324346at2759"/>
<dbReference type="EMBL" id="RQTK01000395">
    <property type="protein sequence ID" value="RUS80374.1"/>
    <property type="molecule type" value="Genomic_DNA"/>
</dbReference>
<dbReference type="GO" id="GO:0005737">
    <property type="term" value="C:cytoplasm"/>
    <property type="evidence" value="ECO:0007669"/>
    <property type="project" value="TreeGrafter"/>
</dbReference>
<evidence type="ECO:0000256" key="2">
    <source>
        <dbReference type="ARBA" id="ARBA00022737"/>
    </source>
</evidence>
<keyword evidence="2" id="KW-0677">Repeat</keyword>
<dbReference type="AlphaFoldDB" id="A0A3S0ZJI1"/>
<dbReference type="InterPro" id="IPR003644">
    <property type="entry name" value="Calx_beta"/>
</dbReference>
<dbReference type="STRING" id="188477.A0A3S0ZJI1"/>
<evidence type="ECO:0000256" key="3">
    <source>
        <dbReference type="ARBA" id="ARBA00022837"/>
    </source>
</evidence>
<dbReference type="GO" id="GO:0071277">
    <property type="term" value="P:cellular response to calcium ion"/>
    <property type="evidence" value="ECO:0007669"/>
    <property type="project" value="TreeGrafter"/>
</dbReference>
<feature type="non-terminal residue" evidence="5">
    <location>
        <position position="1123"/>
    </location>
</feature>
<sequence length="1123" mass="121700">MTEGQRDAQIALHVLPDDLPELTERFTLVLVRVEGGATLNPRLRESNFSIRYNDQPHGEFGLEPGRQAVEVNADMSRHVKVAVSRLAGTFGRVLAAFTISYNVGQTGIALDPSSGTVTFEEGENQTVTLVSIRGNAFLGLGSTFTVRLTEVQFLGSEVTSPPVVRATLSTVQVPVPPLAANTELSFSSSIAFVNEDDETLTVTLARSGVYGSLTVDWTSGYSPLDRPPGIEDGVITPVSDSMSMAHGQQEATLTVQLAAQVNRSEAFVLRLPRTPRTLVSGGARLANTNLLVQADPGGVLQFSTGSLSARASELDGKVTLTLWRLYGSESRLAIYYTTSPDTATSGLDFQAVSSGVVTMDARQTVVSFDLQIYQDNMPEQAESFYVNLTGVERLPTPIEPVLSPRLSKTKSLSSVTIAESNDPYGILSLTVLPTEVDEGVRSVSLTVVRSAGDFGAVSVRVRTVDGGESWTSQIVPDTSSSGPTPNTIAQALGRSRNKATGNMDYEILDTTVQLKAGQTEERLQIKILEDEIPELAESVLVYLTEPIGGARIATGTADGGKKGFVELLIRESDLSDGIIGFDQDSLSVLVDEDAALPVAALVLIRSNSLLGSLKVQWKAKKRLNSTDQEDAELTSQLNSTTGETICPDKESRCYLNVYLADDDIPEESSAFVVVLTGTDPEVRLNPDSRSAEVIIKPSDDVKGLITFAQESSVVVVNEGEAEVRLTVRREKGQGYDLEVSYETRQMDDRVIVSGSTVYPALDNQDFRGQSGTLTFTSGAQDPKYITVSLTPELPSDNPLPKQFFVRLSSPRNDFRVDPQGNQATIRLVGDADSAVWRIISKLEDDAFTNDDTIKDTVTQLDNQAENPLTDKSLDLIQDVLNKINAEGEKRSLPDTVVTNVRNLYCTLLESSLEDARKGRVSLATTVENFSYTLLKDKPCGAEGSNSKDVQKTECGAIKIASGRWRPNLLSGNKFNLDQGNSISIPNPLPDSDNNAGNECVDFSLVEYRKDTWFDTGKADAELLNGKIIGFSLKNRQSASIQNPVTFTIHTEDRRIAAKGAECKYFDEGAKSWVSPTGVCSVTNSHSDDDFVTCECKHMTNYGVSATTQGDNIIGYVVWFYIIC</sequence>
<dbReference type="InterPro" id="IPR046338">
    <property type="entry name" value="GAIN_dom_sf"/>
</dbReference>
<dbReference type="GO" id="GO:0010855">
    <property type="term" value="F:adenylate cyclase inhibitor activity"/>
    <property type="evidence" value="ECO:0007669"/>
    <property type="project" value="TreeGrafter"/>
</dbReference>
<feature type="domain" description="Calx-beta" evidence="4">
    <location>
        <begin position="289"/>
        <end position="389"/>
    </location>
</feature>
<dbReference type="GO" id="GO:0001965">
    <property type="term" value="F:G-protein alpha-subunit binding"/>
    <property type="evidence" value="ECO:0007669"/>
    <property type="project" value="TreeGrafter"/>
</dbReference>
<organism evidence="5 6">
    <name type="scientific">Elysia chlorotica</name>
    <name type="common">Eastern emerald elysia</name>
    <name type="synonym">Sea slug</name>
    <dbReference type="NCBI Taxonomy" id="188477"/>
    <lineage>
        <taxon>Eukaryota</taxon>
        <taxon>Metazoa</taxon>
        <taxon>Spiralia</taxon>
        <taxon>Lophotrochozoa</taxon>
        <taxon>Mollusca</taxon>
        <taxon>Gastropoda</taxon>
        <taxon>Heterobranchia</taxon>
        <taxon>Euthyneura</taxon>
        <taxon>Panpulmonata</taxon>
        <taxon>Sacoglossa</taxon>
        <taxon>Placobranchoidea</taxon>
        <taxon>Plakobranchidae</taxon>
        <taxon>Elysia</taxon>
    </lineage>
</organism>
<feature type="domain" description="Calx-beta" evidence="4">
    <location>
        <begin position="691"/>
        <end position="808"/>
    </location>
</feature>
<accession>A0A3S0ZJI1</accession>
<reference evidence="5 6" key="1">
    <citation type="submission" date="2019-01" db="EMBL/GenBank/DDBJ databases">
        <title>A draft genome assembly of the solar-powered sea slug Elysia chlorotica.</title>
        <authorList>
            <person name="Cai H."/>
            <person name="Li Q."/>
            <person name="Fang X."/>
            <person name="Li J."/>
            <person name="Curtis N.E."/>
            <person name="Altenburger A."/>
            <person name="Shibata T."/>
            <person name="Feng M."/>
            <person name="Maeda T."/>
            <person name="Schwartz J.A."/>
            <person name="Shigenobu S."/>
            <person name="Lundholm N."/>
            <person name="Nishiyama T."/>
            <person name="Yang H."/>
            <person name="Hasebe M."/>
            <person name="Li S."/>
            <person name="Pierce S.K."/>
            <person name="Wang J."/>
        </authorList>
    </citation>
    <scope>NUCLEOTIDE SEQUENCE [LARGE SCALE GENOMIC DNA]</scope>
    <source>
        <strain evidence="5">EC2010</strain>
        <tissue evidence="5">Whole organism of an adult</tissue>
    </source>
</reference>
<proteinExistence type="predicted"/>
<evidence type="ECO:0000313" key="6">
    <source>
        <dbReference type="Proteomes" id="UP000271974"/>
    </source>
</evidence>